<evidence type="ECO:0000313" key="2">
    <source>
        <dbReference type="EMBL" id="WOG95609.1"/>
    </source>
</evidence>
<dbReference type="Pfam" id="PF13966">
    <property type="entry name" value="zf-RVT"/>
    <property type="match status" value="1"/>
</dbReference>
<proteinExistence type="predicted"/>
<sequence>MFEEASGQQVNLSKSSVIFSSNVDRESRETVCNVLHMQEAGDDVTYIGLPNMIGMNKLKVLGFLKDRMNNKVQSWKESWISQAGKAILIKNVAQAVPNYAMSTFLLPLEITRDFERSLSKYWWEILNQPWLNNVSNAFVTTEVQGLDNATVDQLMVTEGGQWDIDIVEDLLNVKDKQCILNTMVGGDREEDVLYWNEDLSGDYTVKSAYQMLQRQKGLWSTADNSNLWKVIWSIKAPPKVLNMVWRALSNSLPTREVLAEKRVPLTLICPFCTGNGESILHVLVQCPFADQCWRKRGRGYQPLAEVSFDRWLQSTKTLYRDVNIRDGVCSWAKPN</sequence>
<name>A0AAF1AUN4_DAUCS</name>
<keyword evidence="3" id="KW-1185">Reference proteome</keyword>
<accession>A0AAF1AUN4</accession>
<dbReference type="AlphaFoldDB" id="A0AAF1AUN4"/>
<gene>
    <name evidence="2" type="ORF">DCAR_0414934</name>
</gene>
<feature type="domain" description="Reverse transcriptase zinc-binding" evidence="1">
    <location>
        <begin position="203"/>
        <end position="293"/>
    </location>
</feature>
<organism evidence="2 3">
    <name type="scientific">Daucus carota subsp. sativus</name>
    <name type="common">Carrot</name>
    <dbReference type="NCBI Taxonomy" id="79200"/>
    <lineage>
        <taxon>Eukaryota</taxon>
        <taxon>Viridiplantae</taxon>
        <taxon>Streptophyta</taxon>
        <taxon>Embryophyta</taxon>
        <taxon>Tracheophyta</taxon>
        <taxon>Spermatophyta</taxon>
        <taxon>Magnoliopsida</taxon>
        <taxon>eudicotyledons</taxon>
        <taxon>Gunneridae</taxon>
        <taxon>Pentapetalae</taxon>
        <taxon>asterids</taxon>
        <taxon>campanulids</taxon>
        <taxon>Apiales</taxon>
        <taxon>Apiaceae</taxon>
        <taxon>Apioideae</taxon>
        <taxon>Scandiceae</taxon>
        <taxon>Daucinae</taxon>
        <taxon>Daucus</taxon>
        <taxon>Daucus sect. Daucus</taxon>
    </lineage>
</organism>
<evidence type="ECO:0000259" key="1">
    <source>
        <dbReference type="Pfam" id="PF13966"/>
    </source>
</evidence>
<dbReference type="Proteomes" id="UP000077755">
    <property type="component" value="Chromosome 4"/>
</dbReference>
<protein>
    <recommendedName>
        <fullName evidence="1">Reverse transcriptase zinc-binding domain-containing protein</fullName>
    </recommendedName>
</protein>
<reference evidence="2" key="2">
    <citation type="submission" date="2022-03" db="EMBL/GenBank/DDBJ databases">
        <title>Draft title - Genomic analysis of global carrot germplasm unveils the trajectory of domestication and the origin of high carotenoid orange carrot.</title>
        <authorList>
            <person name="Iorizzo M."/>
            <person name="Ellison S."/>
            <person name="Senalik D."/>
            <person name="Macko-Podgorni A."/>
            <person name="Grzebelus D."/>
            <person name="Bostan H."/>
            <person name="Rolling W."/>
            <person name="Curaba J."/>
            <person name="Simon P."/>
        </authorList>
    </citation>
    <scope>NUCLEOTIDE SEQUENCE</scope>
    <source>
        <tissue evidence="2">Leaf</tissue>
    </source>
</reference>
<dbReference type="PANTHER" id="PTHR33116:SF86">
    <property type="entry name" value="REVERSE TRANSCRIPTASE DOMAIN-CONTAINING PROTEIN"/>
    <property type="match status" value="1"/>
</dbReference>
<dbReference type="InterPro" id="IPR026960">
    <property type="entry name" value="RVT-Znf"/>
</dbReference>
<dbReference type="PANTHER" id="PTHR33116">
    <property type="entry name" value="REVERSE TRANSCRIPTASE ZINC-BINDING DOMAIN-CONTAINING PROTEIN-RELATED-RELATED"/>
    <property type="match status" value="1"/>
</dbReference>
<evidence type="ECO:0000313" key="3">
    <source>
        <dbReference type="Proteomes" id="UP000077755"/>
    </source>
</evidence>
<reference evidence="2" key="1">
    <citation type="journal article" date="2016" name="Nat. Genet.">
        <title>A high-quality carrot genome assembly provides new insights into carotenoid accumulation and asterid genome evolution.</title>
        <authorList>
            <person name="Iorizzo M."/>
            <person name="Ellison S."/>
            <person name="Senalik D."/>
            <person name="Zeng P."/>
            <person name="Satapoomin P."/>
            <person name="Huang J."/>
            <person name="Bowman M."/>
            <person name="Iovene M."/>
            <person name="Sanseverino W."/>
            <person name="Cavagnaro P."/>
            <person name="Yildiz M."/>
            <person name="Macko-Podgorni A."/>
            <person name="Moranska E."/>
            <person name="Grzebelus E."/>
            <person name="Grzebelus D."/>
            <person name="Ashrafi H."/>
            <person name="Zheng Z."/>
            <person name="Cheng S."/>
            <person name="Spooner D."/>
            <person name="Van Deynze A."/>
            <person name="Simon P."/>
        </authorList>
    </citation>
    <scope>NUCLEOTIDE SEQUENCE</scope>
    <source>
        <tissue evidence="2">Leaf</tissue>
    </source>
</reference>
<dbReference type="EMBL" id="CP093346">
    <property type="protein sequence ID" value="WOG95609.1"/>
    <property type="molecule type" value="Genomic_DNA"/>
</dbReference>